<feature type="transmembrane region" description="Helical" evidence="12">
    <location>
        <begin position="59"/>
        <end position="77"/>
    </location>
</feature>
<evidence type="ECO:0000313" key="14">
    <source>
        <dbReference type="EMBL" id="ACK66457.1"/>
    </source>
</evidence>
<dbReference type="eggNOG" id="COG2126">
    <property type="taxonomic scope" value="Bacteria"/>
</dbReference>
<evidence type="ECO:0000256" key="7">
    <source>
        <dbReference type="ARBA" id="ARBA00022958"/>
    </source>
</evidence>
<dbReference type="PANTHER" id="PTHR11537:SF254">
    <property type="entry name" value="POTASSIUM VOLTAGE-GATED CHANNEL PROTEIN SHAB"/>
    <property type="match status" value="1"/>
</dbReference>
<dbReference type="SUPFAM" id="SSF81324">
    <property type="entry name" value="Voltage-gated potassium channels"/>
    <property type="match status" value="1"/>
</dbReference>
<feature type="transmembrane region" description="Helical" evidence="12">
    <location>
        <begin position="25"/>
        <end position="47"/>
    </location>
</feature>
<name>B7K3R7_RIPO1</name>
<dbReference type="Gene3D" id="1.20.120.350">
    <property type="entry name" value="Voltage-gated potassium channels. Chain C"/>
    <property type="match status" value="1"/>
</dbReference>
<dbReference type="EMBL" id="CP001287">
    <property type="protein sequence ID" value="ACK66457.1"/>
    <property type="molecule type" value="Genomic_DNA"/>
</dbReference>
<dbReference type="STRING" id="41431.PCC8801_2446"/>
<keyword evidence="15" id="KW-1185">Reference proteome</keyword>
<dbReference type="PRINTS" id="PR00169">
    <property type="entry name" value="KCHANNEL"/>
</dbReference>
<keyword evidence="8 12" id="KW-1133">Transmembrane helix</keyword>
<dbReference type="HOGENOM" id="CLU_011722_1_3_3"/>
<evidence type="ECO:0000256" key="6">
    <source>
        <dbReference type="ARBA" id="ARBA00022882"/>
    </source>
</evidence>
<reference evidence="15" key="1">
    <citation type="journal article" date="2011" name="MBio">
        <title>Novel metabolic attributes of the genus Cyanothece, comprising a group of unicellular nitrogen-fixing Cyanobacteria.</title>
        <authorList>
            <person name="Bandyopadhyay A."/>
            <person name="Elvitigala T."/>
            <person name="Welsh E."/>
            <person name="Stockel J."/>
            <person name="Liberton M."/>
            <person name="Min H."/>
            <person name="Sherman L.A."/>
            <person name="Pakrasi H.B."/>
        </authorList>
    </citation>
    <scope>NUCLEOTIDE SEQUENCE [LARGE SCALE GENOMIC DNA]</scope>
    <source>
        <strain evidence="15">PCC 8801</strain>
    </source>
</reference>
<dbReference type="TCDB" id="1.A.1.24.4">
    <property type="family name" value="the voltage-gated ion channel (vic) superfamily"/>
</dbReference>
<keyword evidence="11" id="KW-0407">Ion channel</keyword>
<feature type="transmembrane region" description="Helical" evidence="12">
    <location>
        <begin position="89"/>
        <end position="112"/>
    </location>
</feature>
<evidence type="ECO:0000256" key="1">
    <source>
        <dbReference type="ARBA" id="ARBA00004141"/>
    </source>
</evidence>
<evidence type="ECO:0000256" key="5">
    <source>
        <dbReference type="ARBA" id="ARBA00022826"/>
    </source>
</evidence>
<evidence type="ECO:0000256" key="8">
    <source>
        <dbReference type="ARBA" id="ARBA00022989"/>
    </source>
</evidence>
<keyword evidence="9" id="KW-0406">Ion transport</keyword>
<evidence type="ECO:0000256" key="10">
    <source>
        <dbReference type="ARBA" id="ARBA00023136"/>
    </source>
</evidence>
<feature type="transmembrane region" description="Helical" evidence="12">
    <location>
        <begin position="141"/>
        <end position="160"/>
    </location>
</feature>
<comment type="subcellular location">
    <subcellularLocation>
        <location evidence="1">Membrane</location>
        <topology evidence="1">Multi-pass membrane protein</topology>
    </subcellularLocation>
</comment>
<dbReference type="AlphaFoldDB" id="B7K3R7"/>
<sequence>MVDQPITLKKKLSHYLDDFDSLTGIIINLIILGLILLSFLIFVVETYPISESLLIRLKQLDKIILLVFTLEYIIRFWCSDNKLRFLFSFFSWIDLLAIVPLFVGFLDIRYILIIRWFRILRLIRLIELATFLLKIKTEDGVILTRIFLSLLSLVFIYSGAIYQIEHQTNPQIFENFFDALYFSIVTMTTVGFGDVTPLSETGKFITLMMIISGIILIPWQISILTQQLLKITNKSTKLCFHCGLTVHEHDANFCKICGAKLEKKQEIIS</sequence>
<dbReference type="InterPro" id="IPR028325">
    <property type="entry name" value="VG_K_chnl"/>
</dbReference>
<keyword evidence="4 12" id="KW-0812">Transmembrane</keyword>
<dbReference type="GO" id="GO:0001508">
    <property type="term" value="P:action potential"/>
    <property type="evidence" value="ECO:0007669"/>
    <property type="project" value="TreeGrafter"/>
</dbReference>
<keyword evidence="7" id="KW-0630">Potassium</keyword>
<keyword evidence="5" id="KW-0631">Potassium channel</keyword>
<evidence type="ECO:0000256" key="4">
    <source>
        <dbReference type="ARBA" id="ARBA00022692"/>
    </source>
</evidence>
<dbReference type="PANTHER" id="PTHR11537">
    <property type="entry name" value="VOLTAGE-GATED POTASSIUM CHANNEL"/>
    <property type="match status" value="1"/>
</dbReference>
<dbReference type="RefSeq" id="WP_012595724.1">
    <property type="nucleotide sequence ID" value="NC_011726.1"/>
</dbReference>
<keyword evidence="6" id="KW-0851">Voltage-gated channel</keyword>
<gene>
    <name evidence="14" type="ordered locus">PCC8801_2446</name>
</gene>
<evidence type="ECO:0000256" key="3">
    <source>
        <dbReference type="ARBA" id="ARBA00022538"/>
    </source>
</evidence>
<dbReference type="GO" id="GO:0008076">
    <property type="term" value="C:voltage-gated potassium channel complex"/>
    <property type="evidence" value="ECO:0007669"/>
    <property type="project" value="InterPro"/>
</dbReference>
<dbReference type="OrthoDB" id="9810759at2"/>
<organism evidence="14 15">
    <name type="scientific">Rippkaea orientalis (strain PCC 8801 / RF-1)</name>
    <name type="common">Cyanothece sp. (strain PCC 8801)</name>
    <dbReference type="NCBI Taxonomy" id="41431"/>
    <lineage>
        <taxon>Bacteria</taxon>
        <taxon>Bacillati</taxon>
        <taxon>Cyanobacteriota</taxon>
        <taxon>Cyanophyceae</taxon>
        <taxon>Oscillatoriophycideae</taxon>
        <taxon>Chroococcales</taxon>
        <taxon>Aphanothecaceae</taxon>
        <taxon>Rippkaea</taxon>
        <taxon>Rippkaea orientalis</taxon>
    </lineage>
</organism>
<accession>B7K3R7</accession>
<dbReference type="KEGG" id="cyp:PCC8801_2446"/>
<dbReference type="InterPro" id="IPR027359">
    <property type="entry name" value="Volt_channel_dom_sf"/>
</dbReference>
<proteinExistence type="predicted"/>
<evidence type="ECO:0000256" key="12">
    <source>
        <dbReference type="SAM" id="Phobius"/>
    </source>
</evidence>
<keyword evidence="2" id="KW-0813">Transport</keyword>
<protein>
    <submittedName>
        <fullName evidence="14">Ion transport 2 domain protein</fullName>
    </submittedName>
</protein>
<dbReference type="InterPro" id="IPR005821">
    <property type="entry name" value="Ion_trans_dom"/>
</dbReference>
<evidence type="ECO:0000256" key="2">
    <source>
        <dbReference type="ARBA" id="ARBA00022448"/>
    </source>
</evidence>
<evidence type="ECO:0000256" key="9">
    <source>
        <dbReference type="ARBA" id="ARBA00023065"/>
    </source>
</evidence>
<evidence type="ECO:0000313" key="15">
    <source>
        <dbReference type="Proteomes" id="UP000008204"/>
    </source>
</evidence>
<keyword evidence="10 12" id="KW-0472">Membrane</keyword>
<dbReference type="Pfam" id="PF00520">
    <property type="entry name" value="Ion_trans"/>
    <property type="match status" value="1"/>
</dbReference>
<keyword evidence="3" id="KW-0633">Potassium transport</keyword>
<feature type="transmembrane region" description="Helical" evidence="12">
    <location>
        <begin position="172"/>
        <end position="192"/>
    </location>
</feature>
<dbReference type="Proteomes" id="UP000008204">
    <property type="component" value="Chromosome"/>
</dbReference>
<evidence type="ECO:0000259" key="13">
    <source>
        <dbReference type="Pfam" id="PF00520"/>
    </source>
</evidence>
<dbReference type="GO" id="GO:0005249">
    <property type="term" value="F:voltage-gated potassium channel activity"/>
    <property type="evidence" value="ECO:0007669"/>
    <property type="project" value="InterPro"/>
</dbReference>
<evidence type="ECO:0000256" key="11">
    <source>
        <dbReference type="ARBA" id="ARBA00023303"/>
    </source>
</evidence>
<feature type="domain" description="Ion transport" evidence="13">
    <location>
        <begin position="27"/>
        <end position="224"/>
    </location>
</feature>
<dbReference type="Gene3D" id="1.10.287.70">
    <property type="match status" value="1"/>
</dbReference>
<feature type="transmembrane region" description="Helical" evidence="12">
    <location>
        <begin position="204"/>
        <end position="224"/>
    </location>
</feature>